<accession>A0A0M3HMJ1</accession>
<evidence type="ECO:0000313" key="1">
    <source>
        <dbReference type="Proteomes" id="UP000036681"/>
    </source>
</evidence>
<reference evidence="2" key="1">
    <citation type="submission" date="2017-02" db="UniProtKB">
        <authorList>
            <consortium name="WormBaseParasite"/>
        </authorList>
    </citation>
    <scope>IDENTIFICATION</scope>
</reference>
<sequence length="90" mass="10807">MSLIKHARRGNITNMTITSYDDLPDSHTSHRNIQAAFHYHPDRLQKRAQYRIPDPDSPYGHYHVQVHYHYDLHSNELYPHTNVQYHLFRA</sequence>
<dbReference type="AlphaFoldDB" id="A0A0M3HMJ1"/>
<organism evidence="1 2">
    <name type="scientific">Ascaris lumbricoides</name>
    <name type="common">Giant roundworm</name>
    <dbReference type="NCBI Taxonomy" id="6252"/>
    <lineage>
        <taxon>Eukaryota</taxon>
        <taxon>Metazoa</taxon>
        <taxon>Ecdysozoa</taxon>
        <taxon>Nematoda</taxon>
        <taxon>Chromadorea</taxon>
        <taxon>Rhabditida</taxon>
        <taxon>Spirurina</taxon>
        <taxon>Ascaridomorpha</taxon>
        <taxon>Ascaridoidea</taxon>
        <taxon>Ascarididae</taxon>
        <taxon>Ascaris</taxon>
    </lineage>
</organism>
<protein>
    <submittedName>
        <fullName evidence="2">Uncharacterized protein</fullName>
    </submittedName>
</protein>
<keyword evidence="1" id="KW-1185">Reference proteome</keyword>
<proteinExistence type="predicted"/>
<dbReference type="Proteomes" id="UP000036681">
    <property type="component" value="Unplaced"/>
</dbReference>
<name>A0A0M3HMJ1_ASCLU</name>
<dbReference type="WBParaSite" id="ALUE_0000274501-mRNA-1">
    <property type="protein sequence ID" value="ALUE_0000274501-mRNA-1"/>
    <property type="gene ID" value="ALUE_0000274501"/>
</dbReference>
<evidence type="ECO:0000313" key="2">
    <source>
        <dbReference type="WBParaSite" id="ALUE_0000274501-mRNA-1"/>
    </source>
</evidence>